<comment type="caution">
    <text evidence="1">The sequence shown here is derived from an EMBL/GenBank/DDBJ whole genome shotgun (WGS) entry which is preliminary data.</text>
</comment>
<evidence type="ECO:0000313" key="2">
    <source>
        <dbReference type="Proteomes" id="UP001152888"/>
    </source>
</evidence>
<name>A0A9P0PM39_ACAOB</name>
<reference evidence="1" key="1">
    <citation type="submission" date="2022-03" db="EMBL/GenBank/DDBJ databases">
        <authorList>
            <person name="Sayadi A."/>
        </authorList>
    </citation>
    <scope>NUCLEOTIDE SEQUENCE</scope>
</reference>
<dbReference type="EMBL" id="CAKOFQ010007064">
    <property type="protein sequence ID" value="CAH1989449.1"/>
    <property type="molecule type" value="Genomic_DNA"/>
</dbReference>
<dbReference type="Proteomes" id="UP001152888">
    <property type="component" value="Unassembled WGS sequence"/>
</dbReference>
<protein>
    <submittedName>
        <fullName evidence="1">Uncharacterized protein</fullName>
    </submittedName>
</protein>
<accession>A0A9P0PM39</accession>
<sequence>MAHLNIMIKKPTIILLDCSKLQLGRGRLDDSVTAFRRRLEIFRKSSLPMLKAMDNVGRLTIVDGDTDTVPVQEDFQSVVKEHVEYLKSQKEEMEQNLVQNGYASNGHIPNGYGTHSQSNHRPPTPIQTVSGHVNNVAKGVHAMANGLIANGKAMVANGGAQTNGYGPAKAGHIANGFAGGGGVQSVPSYQQVDVEGHI</sequence>
<gene>
    <name evidence="1" type="ORF">ACAOBT_LOCUS19037</name>
</gene>
<evidence type="ECO:0000313" key="1">
    <source>
        <dbReference type="EMBL" id="CAH1989449.1"/>
    </source>
</evidence>
<dbReference type="Gene3D" id="3.40.50.300">
    <property type="entry name" value="P-loop containing nucleotide triphosphate hydrolases"/>
    <property type="match status" value="1"/>
</dbReference>
<dbReference type="OrthoDB" id="6436361at2759"/>
<organism evidence="1 2">
    <name type="scientific">Acanthoscelides obtectus</name>
    <name type="common">Bean weevil</name>
    <name type="synonym">Bruchus obtectus</name>
    <dbReference type="NCBI Taxonomy" id="200917"/>
    <lineage>
        <taxon>Eukaryota</taxon>
        <taxon>Metazoa</taxon>
        <taxon>Ecdysozoa</taxon>
        <taxon>Arthropoda</taxon>
        <taxon>Hexapoda</taxon>
        <taxon>Insecta</taxon>
        <taxon>Pterygota</taxon>
        <taxon>Neoptera</taxon>
        <taxon>Endopterygota</taxon>
        <taxon>Coleoptera</taxon>
        <taxon>Polyphaga</taxon>
        <taxon>Cucujiformia</taxon>
        <taxon>Chrysomeloidea</taxon>
        <taxon>Chrysomelidae</taxon>
        <taxon>Bruchinae</taxon>
        <taxon>Bruchini</taxon>
        <taxon>Acanthoscelides</taxon>
    </lineage>
</organism>
<proteinExistence type="predicted"/>
<dbReference type="InterPro" id="IPR027417">
    <property type="entry name" value="P-loop_NTPase"/>
</dbReference>
<dbReference type="AlphaFoldDB" id="A0A9P0PM39"/>
<keyword evidence="2" id="KW-1185">Reference proteome</keyword>